<dbReference type="GO" id="GO:0005886">
    <property type="term" value="C:plasma membrane"/>
    <property type="evidence" value="ECO:0007669"/>
    <property type="project" value="UniProtKB-SubCell"/>
</dbReference>
<dbReference type="InterPro" id="IPR045324">
    <property type="entry name" value="Small_multidrug_res"/>
</dbReference>
<keyword evidence="9" id="KW-1185">Reference proteome</keyword>
<name>A0A0U3EMN4_9EURY</name>
<protein>
    <submittedName>
        <fullName evidence="8">Transporter small multidrug resistance (SMR) family</fullName>
    </submittedName>
</protein>
<dbReference type="AlphaFoldDB" id="A0A0U3EMN4"/>
<evidence type="ECO:0000256" key="5">
    <source>
        <dbReference type="ARBA" id="ARBA00022989"/>
    </source>
</evidence>
<keyword evidence="3" id="KW-1003">Cell membrane</keyword>
<dbReference type="PANTHER" id="PTHR30561">
    <property type="entry name" value="SMR FAMILY PROTON-DEPENDENT DRUG EFFLUX TRANSPORTER SUGE"/>
    <property type="match status" value="1"/>
</dbReference>
<accession>A0A0U3EMN4</accession>
<keyword evidence="2" id="KW-0813">Transport</keyword>
<evidence type="ECO:0000256" key="4">
    <source>
        <dbReference type="ARBA" id="ARBA00022692"/>
    </source>
</evidence>
<dbReference type="Proteomes" id="UP000067738">
    <property type="component" value="Chromosome"/>
</dbReference>
<dbReference type="OrthoDB" id="121740at2157"/>
<evidence type="ECO:0000256" key="3">
    <source>
        <dbReference type="ARBA" id="ARBA00022475"/>
    </source>
</evidence>
<dbReference type="GeneID" id="26737050"/>
<dbReference type="PATRIC" id="fig|230361.4.peg.2169"/>
<sequence>MNSWIILVFAGLFEMAWVLALKFSNNFSNIFYTALFVIFMILSLVLLSISFKSIPMGTAYACWTAIGAVGVIVFGMMFLGESADALRIFFIALIVAGVIGLNLTTN</sequence>
<dbReference type="EMBL" id="CP011266">
    <property type="protein sequence ID" value="ALT69853.1"/>
    <property type="molecule type" value="Genomic_DNA"/>
</dbReference>
<dbReference type="InterPro" id="IPR037185">
    <property type="entry name" value="EmrE-like"/>
</dbReference>
<organism evidence="8 9">
    <name type="scientific">Methanobrevibacter millerae</name>
    <dbReference type="NCBI Taxonomy" id="230361"/>
    <lineage>
        <taxon>Archaea</taxon>
        <taxon>Methanobacteriati</taxon>
        <taxon>Methanobacteriota</taxon>
        <taxon>Methanomada group</taxon>
        <taxon>Methanobacteria</taxon>
        <taxon>Methanobacteriales</taxon>
        <taxon>Methanobacteriaceae</taxon>
        <taxon>Methanobrevibacter</taxon>
    </lineage>
</organism>
<dbReference type="PANTHER" id="PTHR30561:SF0">
    <property type="entry name" value="GUANIDINIUM EXPORTER"/>
    <property type="match status" value="1"/>
</dbReference>
<feature type="transmembrane region" description="Helical" evidence="7">
    <location>
        <begin position="30"/>
        <end position="51"/>
    </location>
</feature>
<evidence type="ECO:0000313" key="9">
    <source>
        <dbReference type="Proteomes" id="UP000067738"/>
    </source>
</evidence>
<keyword evidence="4 7" id="KW-0812">Transmembrane</keyword>
<dbReference type="GO" id="GO:0022857">
    <property type="term" value="F:transmembrane transporter activity"/>
    <property type="evidence" value="ECO:0007669"/>
    <property type="project" value="InterPro"/>
</dbReference>
<reference evidence="8 9" key="1">
    <citation type="submission" date="2015-04" db="EMBL/GenBank/DDBJ databases">
        <title>The complete genome sequence of the rumen methanogen Methanobrevibacter millerae SM9.</title>
        <authorList>
            <person name="Leahy S.C."/>
            <person name="Kelly W.J."/>
            <person name="Pacheco D.M."/>
            <person name="Li D."/>
            <person name="Altermann E."/>
            <person name="Attwood G.T."/>
        </authorList>
    </citation>
    <scope>NUCLEOTIDE SEQUENCE [LARGE SCALE GENOMIC DNA]</scope>
    <source>
        <strain evidence="8 9">SM9</strain>
    </source>
</reference>
<feature type="transmembrane region" description="Helical" evidence="7">
    <location>
        <begin position="58"/>
        <end position="79"/>
    </location>
</feature>
<dbReference type="InterPro" id="IPR000390">
    <property type="entry name" value="Small_drug/metabolite_transptr"/>
</dbReference>
<dbReference type="FunFam" id="1.10.3730.20:FF:000001">
    <property type="entry name" value="Quaternary ammonium compound resistance transporter SugE"/>
    <property type="match status" value="1"/>
</dbReference>
<dbReference type="RefSeq" id="WP_058740067.1">
    <property type="nucleotide sequence ID" value="NZ_CP011266.1"/>
</dbReference>
<keyword evidence="5 7" id="KW-1133">Transmembrane helix</keyword>
<feature type="transmembrane region" description="Helical" evidence="7">
    <location>
        <begin position="85"/>
        <end position="104"/>
    </location>
</feature>
<proteinExistence type="predicted"/>
<dbReference type="SUPFAM" id="SSF103481">
    <property type="entry name" value="Multidrug resistance efflux transporter EmrE"/>
    <property type="match status" value="1"/>
</dbReference>
<evidence type="ECO:0000256" key="7">
    <source>
        <dbReference type="SAM" id="Phobius"/>
    </source>
</evidence>
<keyword evidence="6 7" id="KW-0472">Membrane</keyword>
<dbReference type="KEGG" id="mmil:sm9_2097"/>
<evidence type="ECO:0000256" key="2">
    <source>
        <dbReference type="ARBA" id="ARBA00022448"/>
    </source>
</evidence>
<comment type="subcellular location">
    <subcellularLocation>
        <location evidence="1">Cell membrane</location>
        <topology evidence="1">Multi-pass membrane protein</topology>
    </subcellularLocation>
</comment>
<evidence type="ECO:0000256" key="6">
    <source>
        <dbReference type="ARBA" id="ARBA00023136"/>
    </source>
</evidence>
<dbReference type="Gene3D" id="1.10.3730.20">
    <property type="match status" value="1"/>
</dbReference>
<evidence type="ECO:0000256" key="1">
    <source>
        <dbReference type="ARBA" id="ARBA00004651"/>
    </source>
</evidence>
<dbReference type="Pfam" id="PF00893">
    <property type="entry name" value="Multi_Drug_Res"/>
    <property type="match status" value="1"/>
</dbReference>
<evidence type="ECO:0000313" key="8">
    <source>
        <dbReference type="EMBL" id="ALT69853.1"/>
    </source>
</evidence>
<gene>
    <name evidence="8" type="ORF">sm9_2097</name>
</gene>